<dbReference type="CDD" id="cd03224">
    <property type="entry name" value="ABC_TM1139_LivF_branched"/>
    <property type="match status" value="1"/>
</dbReference>
<evidence type="ECO:0000256" key="1">
    <source>
        <dbReference type="ARBA" id="ARBA00004533"/>
    </source>
</evidence>
<keyword evidence="5" id="KW-0067">ATP-binding</keyword>
<evidence type="ECO:0000313" key="9">
    <source>
        <dbReference type="Proteomes" id="UP000215590"/>
    </source>
</evidence>
<evidence type="ECO:0000313" key="8">
    <source>
        <dbReference type="EMBL" id="OYR17569.1"/>
    </source>
</evidence>
<evidence type="ECO:0000259" key="7">
    <source>
        <dbReference type="PROSITE" id="PS50893"/>
    </source>
</evidence>
<sequence>MLEAVSDASFFVGEGQVVSLIGANGAGKSTTLKCIMGLLPAASGKVEFDGHNITHASSVDRVGKGISLSPEGRKLFPRMTVIDNLLTGAHCARGRATITESLDLIFGLFPRVAERRKQIAGSLSGGEQQMVAIGRALMSRPKLLMLDEPSLGLAPKVTEEIENAIIRIGKSQGMSVLLVEQNAHLALRLSHHAYVYEKGKVVYSGPGSELATDPEIQRRYLGV</sequence>
<dbReference type="InterPro" id="IPR052156">
    <property type="entry name" value="BCAA_Transport_ATP-bd_LivF"/>
</dbReference>
<dbReference type="GO" id="GO:0015658">
    <property type="term" value="F:branched-chain amino acid transmembrane transporter activity"/>
    <property type="evidence" value="ECO:0007669"/>
    <property type="project" value="TreeGrafter"/>
</dbReference>
<dbReference type="Proteomes" id="UP000215590">
    <property type="component" value="Unassembled WGS sequence"/>
</dbReference>
<keyword evidence="9" id="KW-1185">Reference proteome</keyword>
<name>A0A256FRT4_9HYPH</name>
<gene>
    <name evidence="8" type="ORF">CEV31_4369</name>
</gene>
<dbReference type="EMBL" id="NNRJ01000033">
    <property type="protein sequence ID" value="OYR17569.1"/>
    <property type="molecule type" value="Genomic_DNA"/>
</dbReference>
<dbReference type="Gene3D" id="3.40.50.300">
    <property type="entry name" value="P-loop containing nucleotide triphosphate hydrolases"/>
    <property type="match status" value="1"/>
</dbReference>
<organism evidence="8 9">
    <name type="scientific">Brucella thiophenivorans</name>
    <dbReference type="NCBI Taxonomy" id="571255"/>
    <lineage>
        <taxon>Bacteria</taxon>
        <taxon>Pseudomonadati</taxon>
        <taxon>Pseudomonadota</taxon>
        <taxon>Alphaproteobacteria</taxon>
        <taxon>Hyphomicrobiales</taxon>
        <taxon>Brucellaceae</taxon>
        <taxon>Brucella/Ochrobactrum group</taxon>
        <taxon>Brucella</taxon>
    </lineage>
</organism>
<dbReference type="PANTHER" id="PTHR43820:SF4">
    <property type="entry name" value="HIGH-AFFINITY BRANCHED-CHAIN AMINO ACID TRANSPORT ATP-BINDING PROTEIN LIVF"/>
    <property type="match status" value="1"/>
</dbReference>
<evidence type="ECO:0000256" key="6">
    <source>
        <dbReference type="ARBA" id="ARBA00022970"/>
    </source>
</evidence>
<comment type="caution">
    <text evidence="8">The sequence shown here is derived from an EMBL/GenBank/DDBJ whole genome shotgun (WGS) entry which is preliminary data.</text>
</comment>
<evidence type="ECO:0000256" key="2">
    <source>
        <dbReference type="ARBA" id="ARBA00005417"/>
    </source>
</evidence>
<dbReference type="InterPro" id="IPR003593">
    <property type="entry name" value="AAA+_ATPase"/>
</dbReference>
<dbReference type="GO" id="GO:0005524">
    <property type="term" value="F:ATP binding"/>
    <property type="evidence" value="ECO:0007669"/>
    <property type="project" value="UniProtKB-KW"/>
</dbReference>
<dbReference type="GO" id="GO:0005886">
    <property type="term" value="C:plasma membrane"/>
    <property type="evidence" value="ECO:0007669"/>
    <property type="project" value="UniProtKB-SubCell"/>
</dbReference>
<dbReference type="GO" id="GO:0016887">
    <property type="term" value="F:ATP hydrolysis activity"/>
    <property type="evidence" value="ECO:0007669"/>
    <property type="project" value="InterPro"/>
</dbReference>
<dbReference type="PROSITE" id="PS00211">
    <property type="entry name" value="ABC_TRANSPORTER_1"/>
    <property type="match status" value="1"/>
</dbReference>
<reference evidence="8 9" key="1">
    <citation type="submission" date="2017-07" db="EMBL/GenBank/DDBJ databases">
        <title>Phylogenetic study on the rhizospheric bacterium Ochrobactrum sp. A44.</title>
        <authorList>
            <person name="Krzyzanowska D.M."/>
            <person name="Ossowicki A."/>
            <person name="Rajewska M."/>
            <person name="Maciag T."/>
            <person name="Kaczynski Z."/>
            <person name="Czerwicka M."/>
            <person name="Jafra S."/>
        </authorList>
    </citation>
    <scope>NUCLEOTIDE SEQUENCE [LARGE SCALE GENOMIC DNA]</scope>
    <source>
        <strain evidence="8 9">DSM 7216</strain>
    </source>
</reference>
<feature type="domain" description="ABC transporter" evidence="7">
    <location>
        <begin position="1"/>
        <end position="223"/>
    </location>
</feature>
<dbReference type="SMART" id="SM00382">
    <property type="entry name" value="AAA"/>
    <property type="match status" value="1"/>
</dbReference>
<dbReference type="InterPro" id="IPR027417">
    <property type="entry name" value="P-loop_NTPase"/>
</dbReference>
<dbReference type="PANTHER" id="PTHR43820">
    <property type="entry name" value="HIGH-AFFINITY BRANCHED-CHAIN AMINO ACID TRANSPORT ATP-BINDING PROTEIN LIVF"/>
    <property type="match status" value="1"/>
</dbReference>
<accession>A0A256FRT4</accession>
<dbReference type="AlphaFoldDB" id="A0A256FRT4"/>
<evidence type="ECO:0000256" key="3">
    <source>
        <dbReference type="ARBA" id="ARBA00022448"/>
    </source>
</evidence>
<keyword evidence="6" id="KW-0029">Amino-acid transport</keyword>
<proteinExistence type="inferred from homology"/>
<dbReference type="Pfam" id="PF00005">
    <property type="entry name" value="ABC_tran"/>
    <property type="match status" value="1"/>
</dbReference>
<dbReference type="PROSITE" id="PS50893">
    <property type="entry name" value="ABC_TRANSPORTER_2"/>
    <property type="match status" value="1"/>
</dbReference>
<evidence type="ECO:0000256" key="5">
    <source>
        <dbReference type="ARBA" id="ARBA00022840"/>
    </source>
</evidence>
<dbReference type="GO" id="GO:0015807">
    <property type="term" value="P:L-amino acid transport"/>
    <property type="evidence" value="ECO:0007669"/>
    <property type="project" value="TreeGrafter"/>
</dbReference>
<dbReference type="SUPFAM" id="SSF52540">
    <property type="entry name" value="P-loop containing nucleoside triphosphate hydrolases"/>
    <property type="match status" value="1"/>
</dbReference>
<evidence type="ECO:0000256" key="4">
    <source>
        <dbReference type="ARBA" id="ARBA00022741"/>
    </source>
</evidence>
<comment type="subcellular location">
    <subcellularLocation>
        <location evidence="1">Cell inner membrane</location>
    </subcellularLocation>
</comment>
<comment type="similarity">
    <text evidence="2">Belongs to the ABC transporter superfamily.</text>
</comment>
<dbReference type="InterPro" id="IPR003439">
    <property type="entry name" value="ABC_transporter-like_ATP-bd"/>
</dbReference>
<dbReference type="InterPro" id="IPR017871">
    <property type="entry name" value="ABC_transporter-like_CS"/>
</dbReference>
<protein>
    <submittedName>
        <fullName evidence="8">ABC transporter family protein</fullName>
    </submittedName>
</protein>
<keyword evidence="3" id="KW-0813">Transport</keyword>
<keyword evidence="4" id="KW-0547">Nucleotide-binding</keyword>